<keyword evidence="4" id="KW-0411">Iron-sulfur</keyword>
<evidence type="ECO:0000259" key="5">
    <source>
        <dbReference type="SMART" id="SM00704"/>
    </source>
</evidence>
<dbReference type="AlphaFoldDB" id="A0A399E986"/>
<dbReference type="RefSeq" id="WP_119316193.1">
    <property type="nucleotide sequence ID" value="NZ_QXDL01000187.1"/>
</dbReference>
<dbReference type="InterPro" id="IPR018967">
    <property type="entry name" value="FeS-contain_CDGSH-typ"/>
</dbReference>
<gene>
    <name evidence="6" type="ORF">Mterra_03265</name>
</gene>
<name>A0A399E986_9DEIN</name>
<dbReference type="GO" id="GO:0046872">
    <property type="term" value="F:metal ion binding"/>
    <property type="evidence" value="ECO:0007669"/>
    <property type="project" value="UniProtKB-KW"/>
</dbReference>
<accession>A0A399E986</accession>
<keyword evidence="3" id="KW-0408">Iron</keyword>
<feature type="domain" description="Iron-binding zinc finger CDGSH type" evidence="5">
    <location>
        <begin position="24"/>
        <end position="59"/>
    </location>
</feature>
<evidence type="ECO:0000256" key="1">
    <source>
        <dbReference type="ARBA" id="ARBA00022714"/>
    </source>
</evidence>
<dbReference type="GO" id="GO:0051537">
    <property type="term" value="F:2 iron, 2 sulfur cluster binding"/>
    <property type="evidence" value="ECO:0007669"/>
    <property type="project" value="UniProtKB-KW"/>
</dbReference>
<dbReference type="Gene3D" id="3.40.5.90">
    <property type="entry name" value="CDGSH iron-sulfur domain, mitoNEET-type"/>
    <property type="match status" value="1"/>
</dbReference>
<dbReference type="OrthoDB" id="9795032at2"/>
<evidence type="ECO:0000256" key="4">
    <source>
        <dbReference type="ARBA" id="ARBA00023014"/>
    </source>
</evidence>
<sequence length="77" mass="8270">MRIRFRENASVAIDLPQGAGLRVNGAEQRLERAKLALCRCGYSSNKPFCDGTHKRVGFEAGAGEIELTELGPGGEGH</sequence>
<dbReference type="Proteomes" id="UP000265715">
    <property type="component" value="Unassembled WGS sequence"/>
</dbReference>
<dbReference type="GO" id="GO:0005737">
    <property type="term" value="C:cytoplasm"/>
    <property type="evidence" value="ECO:0007669"/>
    <property type="project" value="UniProtKB-ARBA"/>
</dbReference>
<protein>
    <submittedName>
        <fullName evidence="6">Iron-binding zinc finger CDGSH type</fullName>
    </submittedName>
</protein>
<evidence type="ECO:0000256" key="2">
    <source>
        <dbReference type="ARBA" id="ARBA00022723"/>
    </source>
</evidence>
<reference evidence="6 7" key="1">
    <citation type="submission" date="2018-08" db="EMBL/GenBank/DDBJ databases">
        <title>Meiothermus terrae DSM 26712 genome sequencing project.</title>
        <authorList>
            <person name="Da Costa M.S."/>
            <person name="Albuquerque L."/>
            <person name="Raposo P."/>
            <person name="Froufe H.J.C."/>
            <person name="Barroso C.S."/>
            <person name="Egas C."/>
        </authorList>
    </citation>
    <scope>NUCLEOTIDE SEQUENCE [LARGE SCALE GENOMIC DNA]</scope>
    <source>
        <strain evidence="6 7">DSM 26712</strain>
    </source>
</reference>
<dbReference type="SMART" id="SM00704">
    <property type="entry name" value="ZnF_CDGSH"/>
    <property type="match status" value="1"/>
</dbReference>
<organism evidence="6 7">
    <name type="scientific">Calidithermus terrae</name>
    <dbReference type="NCBI Taxonomy" id="1408545"/>
    <lineage>
        <taxon>Bacteria</taxon>
        <taxon>Thermotogati</taxon>
        <taxon>Deinococcota</taxon>
        <taxon>Deinococci</taxon>
        <taxon>Thermales</taxon>
        <taxon>Thermaceae</taxon>
        <taxon>Calidithermus</taxon>
    </lineage>
</organism>
<dbReference type="InterPro" id="IPR042216">
    <property type="entry name" value="MitoNEET_CISD"/>
</dbReference>
<evidence type="ECO:0000256" key="3">
    <source>
        <dbReference type="ARBA" id="ARBA00023004"/>
    </source>
</evidence>
<keyword evidence="2" id="KW-0479">Metal-binding</keyword>
<dbReference type="Pfam" id="PF09360">
    <property type="entry name" value="zf-CDGSH"/>
    <property type="match status" value="1"/>
</dbReference>
<proteinExistence type="predicted"/>
<dbReference type="EMBL" id="QXDL01000187">
    <property type="protein sequence ID" value="RIH81287.1"/>
    <property type="molecule type" value="Genomic_DNA"/>
</dbReference>
<keyword evidence="1" id="KW-0001">2Fe-2S</keyword>
<evidence type="ECO:0000313" key="6">
    <source>
        <dbReference type="EMBL" id="RIH81287.1"/>
    </source>
</evidence>
<evidence type="ECO:0000313" key="7">
    <source>
        <dbReference type="Proteomes" id="UP000265715"/>
    </source>
</evidence>
<keyword evidence="7" id="KW-1185">Reference proteome</keyword>
<comment type="caution">
    <text evidence="6">The sequence shown here is derived from an EMBL/GenBank/DDBJ whole genome shotgun (WGS) entry which is preliminary data.</text>
</comment>